<accession>A0A8H7F1A0</accession>
<dbReference type="InterPro" id="IPR008269">
    <property type="entry name" value="Lon_proteolytic"/>
</dbReference>
<feature type="domain" description="Lon N-terminal" evidence="15">
    <location>
        <begin position="835"/>
        <end position="1086"/>
    </location>
</feature>
<evidence type="ECO:0000256" key="5">
    <source>
        <dbReference type="ARBA" id="ARBA00022825"/>
    </source>
</evidence>
<evidence type="ECO:0000256" key="4">
    <source>
        <dbReference type="ARBA" id="ARBA00022801"/>
    </source>
</evidence>
<name>A0A8H7F1A0_AGABI</name>
<comment type="catalytic activity">
    <reaction evidence="10 11">
        <text>Hydrolysis of proteins in presence of ATP.</text>
        <dbReference type="EC" id="3.4.21.53"/>
    </reaction>
</comment>
<comment type="similarity">
    <text evidence="11 12">Belongs to the peptidase S16 family.</text>
</comment>
<dbReference type="InterPro" id="IPR020568">
    <property type="entry name" value="Ribosomal_Su5_D2-typ_SF"/>
</dbReference>
<feature type="active site" evidence="11 12">
    <location>
        <position position="1650"/>
    </location>
</feature>
<dbReference type="FunFam" id="3.30.230.10:FF:000019">
    <property type="entry name" value="Lon protease homolog 2, peroxisomal"/>
    <property type="match status" value="1"/>
</dbReference>
<dbReference type="Gene3D" id="1.20.5.5270">
    <property type="match status" value="1"/>
</dbReference>
<dbReference type="Pfam" id="PF00004">
    <property type="entry name" value="AAA"/>
    <property type="match status" value="1"/>
</dbReference>
<comment type="subunit">
    <text evidence="11">Homohexamer or homoheptamer. Organized in a ring with a central cavity.</text>
</comment>
<evidence type="ECO:0000256" key="12">
    <source>
        <dbReference type="PROSITE-ProRule" id="PRU01122"/>
    </source>
</evidence>
<dbReference type="Pfam" id="PF22667">
    <property type="entry name" value="Lon_lid"/>
    <property type="match status" value="1"/>
</dbReference>
<dbReference type="PRINTS" id="PR00830">
    <property type="entry name" value="ENDOLAPTASE"/>
</dbReference>
<dbReference type="SMART" id="SM00382">
    <property type="entry name" value="AAA"/>
    <property type="match status" value="1"/>
</dbReference>
<proteinExistence type="inferred from homology"/>
<dbReference type="GO" id="GO:0004176">
    <property type="term" value="F:ATP-dependent peptidase activity"/>
    <property type="evidence" value="ECO:0007669"/>
    <property type="project" value="UniProtKB-UniRule"/>
</dbReference>
<evidence type="ECO:0000256" key="13">
    <source>
        <dbReference type="SAM" id="MobiDB-lite"/>
    </source>
</evidence>
<dbReference type="PANTHER" id="PTHR43718:SF2">
    <property type="entry name" value="LON PROTEASE HOMOLOG, MITOCHONDRIAL"/>
    <property type="match status" value="1"/>
</dbReference>
<dbReference type="InterPro" id="IPR054594">
    <property type="entry name" value="Lon_lid"/>
</dbReference>
<dbReference type="Gene3D" id="1.20.58.1480">
    <property type="match status" value="1"/>
</dbReference>
<dbReference type="SMART" id="SM00464">
    <property type="entry name" value="LON"/>
    <property type="match status" value="1"/>
</dbReference>
<dbReference type="Gene3D" id="3.40.50.300">
    <property type="entry name" value="P-loop containing nucleotide triphosphate hydrolases"/>
    <property type="match status" value="1"/>
</dbReference>
<dbReference type="HAMAP" id="MF_03120">
    <property type="entry name" value="lonm_euk"/>
    <property type="match status" value="1"/>
</dbReference>
<keyword evidence="9 11" id="KW-0496">Mitochondrion</keyword>
<dbReference type="InterPro" id="IPR003959">
    <property type="entry name" value="ATPase_AAA_core"/>
</dbReference>
<protein>
    <recommendedName>
        <fullName evidence="11">Lon protease homolog, mitochondrial</fullName>
        <ecNumber evidence="11">3.4.21.53</ecNumber>
    </recommendedName>
</protein>
<dbReference type="Pfam" id="PF05362">
    <property type="entry name" value="Lon_C"/>
    <property type="match status" value="1"/>
</dbReference>
<dbReference type="GO" id="GO:0043565">
    <property type="term" value="F:sequence-specific DNA binding"/>
    <property type="evidence" value="ECO:0007669"/>
    <property type="project" value="UniProtKB-UniRule"/>
</dbReference>
<dbReference type="GO" id="GO:0003697">
    <property type="term" value="F:single-stranded DNA binding"/>
    <property type="evidence" value="ECO:0007669"/>
    <property type="project" value="TreeGrafter"/>
</dbReference>
<keyword evidence="5 11" id="KW-0720">Serine protease</keyword>
<feature type="region of interest" description="Disordered" evidence="13">
    <location>
        <begin position="1452"/>
        <end position="1501"/>
    </location>
</feature>
<feature type="binding site" evidence="11">
    <location>
        <begin position="1239"/>
        <end position="1246"/>
    </location>
    <ligand>
        <name>ATP</name>
        <dbReference type="ChEBI" id="CHEBI:30616"/>
    </ligand>
</feature>
<dbReference type="InterPro" id="IPR027417">
    <property type="entry name" value="P-loop_NTPase"/>
</dbReference>
<dbReference type="InterPro" id="IPR027065">
    <property type="entry name" value="Lon_Prtase"/>
</dbReference>
<keyword evidence="7" id="KW-0809">Transit peptide</keyword>
<dbReference type="GO" id="GO:0051131">
    <property type="term" value="P:chaperone-mediated protein complex assembly"/>
    <property type="evidence" value="ECO:0007669"/>
    <property type="project" value="UniProtKB-UniRule"/>
</dbReference>
<gene>
    <name evidence="11" type="primary">PIM1</name>
    <name evidence="16" type="ORF">Agabi119p4_6132</name>
</gene>
<comment type="subcellular location">
    <subcellularLocation>
        <location evidence="1 11">Mitochondrion matrix</location>
    </subcellularLocation>
</comment>
<dbReference type="Proteomes" id="UP000629468">
    <property type="component" value="Unassembled WGS sequence"/>
</dbReference>
<evidence type="ECO:0000313" key="17">
    <source>
        <dbReference type="Proteomes" id="UP000629468"/>
    </source>
</evidence>
<dbReference type="GO" id="GO:0006515">
    <property type="term" value="P:protein quality control for misfolded or incompletely synthesized proteins"/>
    <property type="evidence" value="ECO:0007669"/>
    <property type="project" value="UniProtKB-UniRule"/>
</dbReference>
<dbReference type="GO" id="GO:0005524">
    <property type="term" value="F:ATP binding"/>
    <property type="evidence" value="ECO:0007669"/>
    <property type="project" value="UniProtKB-UniRule"/>
</dbReference>
<sequence>MQQASQRSHEQSRQLPPIIFLSSGYVRLGLSQPQPSSPLHQTVQIRHIWIMTIHPELKHAVDANLSVLEVIRLFERHHSGVRVEGIEIFPLARQLSLNHSHPAFWYTCRPLFRRLYHYGESGPAPASEQLLNIHKSLTREIISWLCESERRSNVYFVAEAQTQMQSNFSGNYRANAFATICYNAHRFGLPLRGEARQLPSIFELCSVLAVHYPPFRRILTKILIENPEIRKLPSRVRFKKLIYEPWKSLQISHPQYVAAPPVIVLRWDESALIDEELLRSICEFASPGHGSSLLWIISFSPKCKLPIQDLLDAFECPRLTRLPVCYNDAPADTELFIHHRFSILREKHMEMFTEHEMWPSEEQMSQLITIFSGSFDSIDVVIEFIDWEGDGGPKAHLDTFLAYMVGSPSPSDERPYCALDHFYTRALSAIPPDLFSIMKRVLSVCYCETFSLVTCFQLACLLSCGHDTVLDVLPHLCRWALILDTENEDEIARYTPSVFFRGFLEDGQRSRHFNIPKSEIRFLAFEVSLRIVGHSSNPSELLKPLGRSALKAHSSEIVGFMDSALSTFYYAPDLGSHLEWTLLRRFDFRCLAHSGIAFRHLSKFVLFVKRLYVWDKNNSPNIVRVEPAGPLDNQFIEKCEGLAEPLDLEEKGEFWKLCPTGPKYVLLGLEAGSVLVILPTDTGSIPWGKPKYYGCCIYTSAMLEYMTAMSVVARLVRSAVHRRFLPQTRNFYSQNPRLFRYNPALAAPRWVNSKNPDPEDTPENEHDKSEDNDHKPEPENEAEHESVSSSSSSASTASTSSSSSSTPPPPSSPSSPNPGSGPIAKQSVPENYPQLLALPIARRPLFPGFYKAVVVRNPSVVAAIKDMMKRGQPYLGAFLLKDEHTDSDVITDVNSVHSVGVFAQITSVFAAARRDGDDKEEGLTAVLYPHRRIRIADLVKAGSAVGSPPSTTDTGSELPTPPPTPETADLGHIQTSFLHDHAVSIVNVENLQTQPYNKDDQYIRAFMSEIVSVFKDIAQLNPLFRDQITNFSINQVASNVFDEPDKLADFAAAVSTGEVQELQDVLESLVVDDRLRKALLVLKKELINAQLQSKLARDVDSKIAKRQREYYLMEQLKGIKKELGMESDGKDKLIEKFRERAKNLKMPEGVRKVFDEELTKLQGLEPAASEANVTRNYLDWLTQIPWGQHTPENYSLTHAKTVLNEDHYGLVDVKSRILEFLAVGKLRGTVQGKIICLVGPPGVGKTSIGKSISRALGRQFFRFSVGGLTDVAEIKGHRRTYVGALPGKIIQALKRVGTENPLVLIDEVDKIGRGINGDPASALLEMLDPEQNNSFLDHYMDVPVDLSRVLFVCTANNLDTIPAPLLDRMEVLEVSGYVTEEKAAIASRYLGPQAKEASGLGSADVLIDSAAVDVLIKYYCRESGVRNLKKHIDKIYRKAALKLVEELGEETFPEPKDASAAASASSTVDDAASVSSSTSTLVDDPEPSHTVKSQEPLPNEPISSQIVDELLHPTKVVTTDERKPMKIPDSVHMKITIENLKDYVGPPIYQKDRMYVTPPPPGVSTGLGYLGNGSGAVMPVEAMSMPGKGGLQLTGKLGEVIRESAQIGLSWVKAHAYELGVTKTPEEQFLTDRDIHVHMPEGSIGKEGPSAGTAILSAFVSLFTKTRINPDIAMTGEISLVGQVLPVGGLKEKILAAHRAGIKTIIAPSANRADIEENVPESVKVGIKFVYVENVREVLEEVFEEGDGLRKVWEERWSR</sequence>
<evidence type="ECO:0000256" key="8">
    <source>
        <dbReference type="ARBA" id="ARBA00023125"/>
    </source>
</evidence>
<dbReference type="InterPro" id="IPR046336">
    <property type="entry name" value="Lon_prtase_N_sf"/>
</dbReference>
<dbReference type="InterPro" id="IPR027503">
    <property type="entry name" value="Lonm_euk"/>
</dbReference>
<feature type="region of interest" description="Disordered" evidence="13">
    <location>
        <begin position="749"/>
        <end position="827"/>
    </location>
</feature>
<keyword evidence="3 11" id="KW-0547">Nucleotide-binding</keyword>
<dbReference type="GO" id="GO:0005759">
    <property type="term" value="C:mitochondrial matrix"/>
    <property type="evidence" value="ECO:0007669"/>
    <property type="project" value="UniProtKB-SubCell"/>
</dbReference>
<evidence type="ECO:0000313" key="16">
    <source>
        <dbReference type="EMBL" id="KAF7771821.1"/>
    </source>
</evidence>
<dbReference type="GO" id="GO:0070407">
    <property type="term" value="P:oxidation-dependent protein catabolic process"/>
    <property type="evidence" value="ECO:0007669"/>
    <property type="project" value="UniProtKB-UniRule"/>
</dbReference>
<feature type="compositionally biased region" description="Low complexity" evidence="13">
    <location>
        <begin position="1458"/>
        <end position="1482"/>
    </location>
</feature>
<comment type="caution">
    <text evidence="16">The sequence shown here is derived from an EMBL/GenBank/DDBJ whole genome shotgun (WGS) entry which is preliminary data.</text>
</comment>
<dbReference type="PROSITE" id="PS51786">
    <property type="entry name" value="LON_PROTEOLYTIC"/>
    <property type="match status" value="1"/>
</dbReference>
<dbReference type="SUPFAM" id="SSF88697">
    <property type="entry name" value="PUA domain-like"/>
    <property type="match status" value="1"/>
</dbReference>
<dbReference type="SUPFAM" id="SSF54211">
    <property type="entry name" value="Ribosomal protein S5 domain 2-like"/>
    <property type="match status" value="1"/>
</dbReference>
<dbReference type="GO" id="GO:0007005">
    <property type="term" value="P:mitochondrion organization"/>
    <property type="evidence" value="ECO:0007669"/>
    <property type="project" value="TreeGrafter"/>
</dbReference>
<feature type="compositionally biased region" description="Pro residues" evidence="13">
    <location>
        <begin position="806"/>
        <end position="816"/>
    </location>
</feature>
<comment type="function">
    <text evidence="11">ATP-dependent serine protease that mediates the selective degradation of misfolded, unassembled or oxidatively damaged polypeptides as well as certain short-lived regulatory proteins in the mitochondrial matrix. May also have a chaperone function in the assembly of inner membrane protein complexes. Participates in the regulation of mitochondrial gene expression and in the maintenance of the integrity of the mitochondrial genome. Binds to mitochondrial DNA in a site-specific manner.</text>
</comment>
<organism evidence="16 17">
    <name type="scientific">Agaricus bisporus var. burnettii</name>
    <dbReference type="NCBI Taxonomy" id="192524"/>
    <lineage>
        <taxon>Eukaryota</taxon>
        <taxon>Fungi</taxon>
        <taxon>Dikarya</taxon>
        <taxon>Basidiomycota</taxon>
        <taxon>Agaricomycotina</taxon>
        <taxon>Agaricomycetes</taxon>
        <taxon>Agaricomycetidae</taxon>
        <taxon>Agaricales</taxon>
        <taxon>Agaricineae</taxon>
        <taxon>Agaricaceae</taxon>
        <taxon>Agaricus</taxon>
    </lineage>
</organism>
<dbReference type="PROSITE" id="PS51787">
    <property type="entry name" value="LON_N"/>
    <property type="match status" value="1"/>
</dbReference>
<dbReference type="InterPro" id="IPR003593">
    <property type="entry name" value="AAA+_ATPase"/>
</dbReference>
<feature type="compositionally biased region" description="Basic and acidic residues" evidence="13">
    <location>
        <begin position="763"/>
        <end position="786"/>
    </location>
</feature>
<dbReference type="EC" id="3.4.21.53" evidence="11"/>
<feature type="compositionally biased region" description="Low complexity" evidence="13">
    <location>
        <begin position="788"/>
        <end position="805"/>
    </location>
</feature>
<keyword evidence="6 11" id="KW-0067">ATP-binding</keyword>
<dbReference type="CDD" id="cd19500">
    <property type="entry name" value="RecA-like_Lon"/>
    <property type="match status" value="1"/>
</dbReference>
<evidence type="ECO:0000259" key="14">
    <source>
        <dbReference type="PROSITE" id="PS51786"/>
    </source>
</evidence>
<evidence type="ECO:0000256" key="1">
    <source>
        <dbReference type="ARBA" id="ARBA00004305"/>
    </source>
</evidence>
<evidence type="ECO:0000256" key="3">
    <source>
        <dbReference type="ARBA" id="ARBA00022741"/>
    </source>
</evidence>
<evidence type="ECO:0000256" key="10">
    <source>
        <dbReference type="ARBA" id="ARBA00050665"/>
    </source>
</evidence>
<dbReference type="Gene3D" id="1.10.8.60">
    <property type="match status" value="1"/>
</dbReference>
<evidence type="ECO:0000256" key="6">
    <source>
        <dbReference type="ARBA" id="ARBA00022840"/>
    </source>
</evidence>
<feature type="domain" description="Lon proteolytic" evidence="14">
    <location>
        <begin position="1558"/>
        <end position="1745"/>
    </location>
</feature>
<dbReference type="SUPFAM" id="SSF52540">
    <property type="entry name" value="P-loop containing nucleoside triphosphate hydrolases"/>
    <property type="match status" value="1"/>
</dbReference>
<dbReference type="EMBL" id="JABXXO010000008">
    <property type="protein sequence ID" value="KAF7771821.1"/>
    <property type="molecule type" value="Genomic_DNA"/>
</dbReference>
<evidence type="ECO:0000256" key="7">
    <source>
        <dbReference type="ARBA" id="ARBA00022946"/>
    </source>
</evidence>
<evidence type="ECO:0000256" key="9">
    <source>
        <dbReference type="ARBA" id="ARBA00023128"/>
    </source>
</evidence>
<dbReference type="GO" id="GO:0004252">
    <property type="term" value="F:serine-type endopeptidase activity"/>
    <property type="evidence" value="ECO:0007669"/>
    <property type="project" value="UniProtKB-UniRule"/>
</dbReference>
<keyword evidence="2 11" id="KW-0645">Protease</keyword>
<dbReference type="Gene3D" id="3.30.230.10">
    <property type="match status" value="1"/>
</dbReference>
<reference evidence="16 17" key="1">
    <citation type="journal article" name="Sci. Rep.">
        <title>Telomere-to-telomere assembled and centromere annotated genomes of the two main subspecies of the button mushroom Agaricus bisporus reveal especially polymorphic chromosome ends.</title>
        <authorList>
            <person name="Sonnenberg A.S.M."/>
            <person name="Sedaghat-Telgerd N."/>
            <person name="Lavrijssen B."/>
            <person name="Ohm R.A."/>
            <person name="Hendrickx P.M."/>
            <person name="Scholtmeijer K."/>
            <person name="Baars J.J.P."/>
            <person name="van Peer A."/>
        </authorList>
    </citation>
    <scope>NUCLEOTIDE SEQUENCE [LARGE SCALE GENOMIC DNA]</scope>
    <source>
        <strain evidence="16 17">H119_p4</strain>
    </source>
</reference>
<dbReference type="PANTHER" id="PTHR43718">
    <property type="entry name" value="LON PROTEASE"/>
    <property type="match status" value="1"/>
</dbReference>
<dbReference type="NCBIfam" id="TIGR00763">
    <property type="entry name" value="lon"/>
    <property type="match status" value="1"/>
</dbReference>
<dbReference type="Gene3D" id="2.30.130.40">
    <property type="entry name" value="LON domain-like"/>
    <property type="match status" value="1"/>
</dbReference>
<keyword evidence="4 11" id="KW-0378">Hydrolase</keyword>
<keyword evidence="8 11" id="KW-0238">DNA-binding</keyword>
<dbReference type="FunFam" id="3.40.50.300:FF:000021">
    <property type="entry name" value="Lon protease homolog"/>
    <property type="match status" value="1"/>
</dbReference>
<dbReference type="InterPro" id="IPR004815">
    <property type="entry name" value="Lon_bac/euk-typ"/>
</dbReference>
<dbReference type="GO" id="GO:0034599">
    <property type="term" value="P:cellular response to oxidative stress"/>
    <property type="evidence" value="ECO:0007669"/>
    <property type="project" value="UniProtKB-UniRule"/>
</dbReference>
<evidence type="ECO:0000259" key="15">
    <source>
        <dbReference type="PROSITE" id="PS51787"/>
    </source>
</evidence>
<dbReference type="Pfam" id="PF02190">
    <property type="entry name" value="LON_substr_bdg"/>
    <property type="match status" value="1"/>
</dbReference>
<feature type="region of interest" description="Disordered" evidence="13">
    <location>
        <begin position="943"/>
        <end position="970"/>
    </location>
</feature>
<evidence type="ECO:0000256" key="2">
    <source>
        <dbReference type="ARBA" id="ARBA00022670"/>
    </source>
</evidence>
<dbReference type="InterPro" id="IPR003111">
    <property type="entry name" value="Lon_prtase_N"/>
</dbReference>
<evidence type="ECO:0000256" key="11">
    <source>
        <dbReference type="HAMAP-Rule" id="MF_03120"/>
    </source>
</evidence>
<dbReference type="InterPro" id="IPR014721">
    <property type="entry name" value="Ribsml_uS5_D2-typ_fold_subgr"/>
</dbReference>
<dbReference type="FunFam" id="2.30.130.40:FF:000010">
    <property type="entry name" value="Lon protease homolog, mitochondrial"/>
    <property type="match status" value="1"/>
</dbReference>
<dbReference type="FunFam" id="1.20.5.5270:FF:000001">
    <property type="entry name" value="Lon protease homolog, mitochondrial"/>
    <property type="match status" value="1"/>
</dbReference>
<dbReference type="InterPro" id="IPR015947">
    <property type="entry name" value="PUA-like_sf"/>
</dbReference>
<feature type="active site" evidence="11 12">
    <location>
        <position position="1693"/>
    </location>
</feature>
<dbReference type="GO" id="GO:0016887">
    <property type="term" value="F:ATP hydrolysis activity"/>
    <property type="evidence" value="ECO:0007669"/>
    <property type="project" value="UniProtKB-UniRule"/>
</dbReference>
<feature type="compositionally biased region" description="Polar residues" evidence="13">
    <location>
        <begin position="948"/>
        <end position="957"/>
    </location>
</feature>